<evidence type="ECO:0000313" key="1">
    <source>
        <dbReference type="EMBL" id="KAE9400805.1"/>
    </source>
</evidence>
<reference evidence="1" key="1">
    <citation type="journal article" date="2019" name="Environ. Microbiol.">
        <title>Fungal ecological strategies reflected in gene transcription - a case study of two litter decomposers.</title>
        <authorList>
            <person name="Barbi F."/>
            <person name="Kohler A."/>
            <person name="Barry K."/>
            <person name="Baskaran P."/>
            <person name="Daum C."/>
            <person name="Fauchery L."/>
            <person name="Ihrmark K."/>
            <person name="Kuo A."/>
            <person name="LaButti K."/>
            <person name="Lipzen A."/>
            <person name="Morin E."/>
            <person name="Grigoriev I.V."/>
            <person name="Henrissat B."/>
            <person name="Lindahl B."/>
            <person name="Martin F."/>
        </authorList>
    </citation>
    <scope>NUCLEOTIDE SEQUENCE</scope>
    <source>
        <strain evidence="1">JB14</strain>
    </source>
</reference>
<evidence type="ECO:0000313" key="2">
    <source>
        <dbReference type="Proteomes" id="UP000799118"/>
    </source>
</evidence>
<protein>
    <submittedName>
        <fullName evidence="1">Uncharacterized protein</fullName>
    </submittedName>
</protein>
<sequence>MLWPPYALVNLVLRFSRLQSILIRIHCDICRRNHDIQRQRKKYLENSPEIPRGSCGILPRTPRNDYPSTNIRKVSRQFVQRDRTWYARVAEIKEQLKGNAELAAAFDDIIEALSIVHDNALADRYNLLGDRSLETMCVGCHHRDTKAYPKVLQNHRTNLAPFTVQGCHGKMYRSWIAQISRSQIVPLVSTLTLEVRTKTEDFIRSALIDYIEQRRLSESSVGTGISTLLIVRLNID</sequence>
<dbReference type="AlphaFoldDB" id="A0A6A4HW19"/>
<proteinExistence type="predicted"/>
<name>A0A6A4HW19_9AGAR</name>
<organism evidence="1 2">
    <name type="scientific">Gymnopus androsaceus JB14</name>
    <dbReference type="NCBI Taxonomy" id="1447944"/>
    <lineage>
        <taxon>Eukaryota</taxon>
        <taxon>Fungi</taxon>
        <taxon>Dikarya</taxon>
        <taxon>Basidiomycota</taxon>
        <taxon>Agaricomycotina</taxon>
        <taxon>Agaricomycetes</taxon>
        <taxon>Agaricomycetidae</taxon>
        <taxon>Agaricales</taxon>
        <taxon>Marasmiineae</taxon>
        <taxon>Omphalotaceae</taxon>
        <taxon>Gymnopus</taxon>
    </lineage>
</organism>
<dbReference type="Proteomes" id="UP000799118">
    <property type="component" value="Unassembled WGS sequence"/>
</dbReference>
<dbReference type="EMBL" id="ML769453">
    <property type="protein sequence ID" value="KAE9400805.1"/>
    <property type="molecule type" value="Genomic_DNA"/>
</dbReference>
<keyword evidence="2" id="KW-1185">Reference proteome</keyword>
<accession>A0A6A4HW19</accession>
<gene>
    <name evidence="1" type="ORF">BT96DRAFT_992717</name>
</gene>